<keyword evidence="2" id="KW-1185">Reference proteome</keyword>
<gene>
    <name evidence="1" type="ORF">IBE52_10070</name>
</gene>
<evidence type="ECO:0000313" key="2">
    <source>
        <dbReference type="Proteomes" id="UP000760407"/>
    </source>
</evidence>
<dbReference type="RefSeq" id="WP_200167649.1">
    <property type="nucleotide sequence ID" value="NZ_JACTSG010000007.1"/>
</dbReference>
<evidence type="ECO:0008006" key="3">
    <source>
        <dbReference type="Google" id="ProtNLM"/>
    </source>
</evidence>
<protein>
    <recommendedName>
        <fullName evidence="3">Competence protein</fullName>
    </recommendedName>
</protein>
<reference evidence="1 2" key="1">
    <citation type="submission" date="2020-08" db="EMBL/GenBank/DDBJ databases">
        <title>Comparative genomics of Francisella species.</title>
        <authorList>
            <person name="Sahl J."/>
            <person name="Sjodin A."/>
            <person name="Wagner D."/>
            <person name="Forsman M."/>
        </authorList>
    </citation>
    <scope>NUCLEOTIDE SEQUENCE [LARGE SCALE GENOMIC DNA]</scope>
    <source>
        <strain evidence="1 2">F1093</strain>
    </source>
</reference>
<dbReference type="Proteomes" id="UP000760407">
    <property type="component" value="Unassembled WGS sequence"/>
</dbReference>
<dbReference type="EMBL" id="JACTSG010000007">
    <property type="protein sequence ID" value="MBK2303260.1"/>
    <property type="molecule type" value="Genomic_DNA"/>
</dbReference>
<sequence>MGNKFEKIFYSETCEIIDKKDYKKEIHRDNIYCPACKQAKLRNNIRSGSQYFSKIPSSDHKSDCDFDSNDNTYSKSYIASLGIDDILRLHNLTKSFLIDVNSKNNVDNKKNKNPYPDKGYVNKNKKNETKKIQKVKYLPRRNIDNLYYEKIESGQKILIYGEAVIKRNEDWPTLFSFKSLKNNNIFNLWIPKTTYRKFIFKNIGSIDGNKEYYFVVTGDIKKREVKNSNFINMNLEDIGNMSEADAENYLNKLPFYCKRIN</sequence>
<organism evidence="1 2">
    <name type="scientific">Francisella philomiragia</name>
    <dbReference type="NCBI Taxonomy" id="28110"/>
    <lineage>
        <taxon>Bacteria</taxon>
        <taxon>Pseudomonadati</taxon>
        <taxon>Pseudomonadota</taxon>
        <taxon>Gammaproteobacteria</taxon>
        <taxon>Thiotrichales</taxon>
        <taxon>Francisellaceae</taxon>
        <taxon>Francisella</taxon>
    </lineage>
</organism>
<name>A0ABS1GEI4_9GAMM</name>
<comment type="caution">
    <text evidence="1">The sequence shown here is derived from an EMBL/GenBank/DDBJ whole genome shotgun (WGS) entry which is preliminary data.</text>
</comment>
<proteinExistence type="predicted"/>
<accession>A0ABS1GEI4</accession>
<evidence type="ECO:0000313" key="1">
    <source>
        <dbReference type="EMBL" id="MBK2303260.1"/>
    </source>
</evidence>